<dbReference type="OrthoDB" id="3483842at2"/>
<evidence type="ECO:0000313" key="2">
    <source>
        <dbReference type="Proteomes" id="UP000305238"/>
    </source>
</evidence>
<comment type="caution">
    <text evidence="1">The sequence shown here is derived from an EMBL/GenBank/DDBJ whole genome shotgun (WGS) entry which is preliminary data.</text>
</comment>
<proteinExistence type="predicted"/>
<dbReference type="EMBL" id="VCKZ01000020">
    <property type="protein sequence ID" value="TMR41514.1"/>
    <property type="molecule type" value="Genomic_DNA"/>
</dbReference>
<organism evidence="1 2">
    <name type="scientific">Actinomadura geliboluensis</name>
    <dbReference type="NCBI Taxonomy" id="882440"/>
    <lineage>
        <taxon>Bacteria</taxon>
        <taxon>Bacillati</taxon>
        <taxon>Actinomycetota</taxon>
        <taxon>Actinomycetes</taxon>
        <taxon>Streptosporangiales</taxon>
        <taxon>Thermomonosporaceae</taxon>
        <taxon>Actinomadura</taxon>
    </lineage>
</organism>
<gene>
    <name evidence="1" type="ORF">ETD96_05190</name>
</gene>
<protein>
    <submittedName>
        <fullName evidence="1">Uncharacterized protein</fullName>
    </submittedName>
</protein>
<keyword evidence="2" id="KW-1185">Reference proteome</keyword>
<name>A0A5S4H9U5_9ACTN</name>
<dbReference type="RefSeq" id="WP_138634872.1">
    <property type="nucleotide sequence ID" value="NZ_VCKZ01000020.1"/>
</dbReference>
<dbReference type="AlphaFoldDB" id="A0A5S4H9U5"/>
<sequence length="64" mass="6905">MSDVPPDLPDRLAAYQALMDAIVPESAYWAGEREDAERVAFLADAVADPAAARRRAESGDEQGE</sequence>
<reference evidence="1 2" key="1">
    <citation type="submission" date="2019-05" db="EMBL/GenBank/DDBJ databases">
        <title>Draft genome sequence of Actinomadura geliboluensis A8036.</title>
        <authorList>
            <person name="Saricaoglu S."/>
            <person name="Isik K."/>
        </authorList>
    </citation>
    <scope>NUCLEOTIDE SEQUENCE [LARGE SCALE GENOMIC DNA]</scope>
    <source>
        <strain evidence="1 2">A8036</strain>
    </source>
</reference>
<evidence type="ECO:0000313" key="1">
    <source>
        <dbReference type="EMBL" id="TMR41514.1"/>
    </source>
</evidence>
<accession>A0A5S4H9U5</accession>
<dbReference type="Proteomes" id="UP000305238">
    <property type="component" value="Unassembled WGS sequence"/>
</dbReference>